<evidence type="ECO:0000256" key="3">
    <source>
        <dbReference type="ARBA" id="ARBA00006906"/>
    </source>
</evidence>
<dbReference type="Gene3D" id="3.20.20.70">
    <property type="entry name" value="Aldolase class I"/>
    <property type="match status" value="1"/>
</dbReference>
<dbReference type="InterPro" id="IPR031337">
    <property type="entry name" value="KDPG/KHG_AS_1"/>
</dbReference>
<gene>
    <name evidence="9" type="ORF">HB762_24980</name>
</gene>
<dbReference type="EC" id="4.1.2.14" evidence="5"/>
<dbReference type="SUPFAM" id="SSF51569">
    <property type="entry name" value="Aldolase"/>
    <property type="match status" value="1"/>
</dbReference>
<name>A0ABY5IKZ7_9VIBR</name>
<dbReference type="InterPro" id="IPR000887">
    <property type="entry name" value="Aldlse_KDPG_KHG"/>
</dbReference>
<evidence type="ECO:0000256" key="4">
    <source>
        <dbReference type="ARBA" id="ARBA00011233"/>
    </source>
</evidence>
<evidence type="ECO:0000256" key="6">
    <source>
        <dbReference type="ARBA" id="ARBA00023239"/>
    </source>
</evidence>
<evidence type="ECO:0000256" key="5">
    <source>
        <dbReference type="ARBA" id="ARBA00013063"/>
    </source>
</evidence>
<dbReference type="PANTHER" id="PTHR30246">
    <property type="entry name" value="2-KETO-3-DEOXY-6-PHOSPHOGLUCONATE ALDOLASE"/>
    <property type="match status" value="1"/>
</dbReference>
<dbReference type="InterPro" id="IPR013785">
    <property type="entry name" value="Aldolase_TIM"/>
</dbReference>
<dbReference type="InterPro" id="IPR031338">
    <property type="entry name" value="KDPG/KHG_AS_2"/>
</dbReference>
<evidence type="ECO:0000256" key="2">
    <source>
        <dbReference type="ARBA" id="ARBA00004736"/>
    </source>
</evidence>
<dbReference type="Pfam" id="PF01081">
    <property type="entry name" value="Aldolase"/>
    <property type="match status" value="1"/>
</dbReference>
<accession>A0ABY5IKZ7</accession>
<proteinExistence type="inferred from homology"/>
<comment type="similarity">
    <text evidence="3">Belongs to the KHG/KDPG aldolase family.</text>
</comment>
<comment type="pathway">
    <text evidence="2">Carbohydrate acid metabolism; 2-dehydro-3-deoxy-D-gluconate degradation; D-glyceraldehyde 3-phosphate and pyruvate from 2-dehydro-3-deoxy-D-gluconate: step 2/2.</text>
</comment>
<evidence type="ECO:0000256" key="1">
    <source>
        <dbReference type="ARBA" id="ARBA00000654"/>
    </source>
</evidence>
<evidence type="ECO:0000256" key="7">
    <source>
        <dbReference type="ARBA" id="ARBA00023270"/>
    </source>
</evidence>
<keyword evidence="10" id="KW-1185">Reference proteome</keyword>
<evidence type="ECO:0000313" key="10">
    <source>
        <dbReference type="Proteomes" id="UP001059912"/>
    </source>
</evidence>
<keyword evidence="6" id="KW-0456">Lyase</keyword>
<keyword evidence="8" id="KW-0119">Carbohydrate metabolism</keyword>
<comment type="catalytic activity">
    <reaction evidence="1">
        <text>2-dehydro-3-deoxy-6-phospho-D-gluconate = D-glyceraldehyde 3-phosphate + pyruvate</text>
        <dbReference type="Rhea" id="RHEA:17089"/>
        <dbReference type="ChEBI" id="CHEBI:15361"/>
        <dbReference type="ChEBI" id="CHEBI:57569"/>
        <dbReference type="ChEBI" id="CHEBI:59776"/>
        <dbReference type="EC" id="4.1.2.14"/>
    </reaction>
</comment>
<dbReference type="PANTHER" id="PTHR30246:SF1">
    <property type="entry name" value="2-DEHYDRO-3-DEOXY-6-PHOSPHOGALACTONATE ALDOLASE-RELATED"/>
    <property type="match status" value="1"/>
</dbReference>
<dbReference type="NCBIfam" id="NF004325">
    <property type="entry name" value="PRK05718.1"/>
    <property type="match status" value="1"/>
</dbReference>
<protein>
    <recommendedName>
        <fullName evidence="5">2-dehydro-3-deoxy-phosphogluconate aldolase</fullName>
        <ecNumber evidence="5">4.1.2.14</ecNumber>
    </recommendedName>
</protein>
<sequence>MSQAMIQQLQQFKVIPVIQINKVEHAIPLAKVLVENGLPVAEVTFRTEAAADAIKAMRDAYPQMCIGAGTVLTPEQITQAKNAGAEFIVAPGLNPNTVRRCQEINMPIIPGVNNPSQVEQALELGLNFLKFFPAEASGGIAMVKSLLAPYVDVSLMPTGGIGKNNVNDYLAIDRVVCCGGTWMVAPSLIENEQWDEIGKLVREAVELVAELKQSSFTQVARLH</sequence>
<dbReference type="PROSITE" id="PS00160">
    <property type="entry name" value="ALDOLASE_KDPG_KHG_2"/>
    <property type="match status" value="1"/>
</dbReference>
<evidence type="ECO:0000256" key="8">
    <source>
        <dbReference type="ARBA" id="ARBA00023277"/>
    </source>
</evidence>
<reference evidence="9" key="1">
    <citation type="submission" date="2020-03" db="EMBL/GenBank/DDBJ databases">
        <title>Five strains of Vibrio campbellii isolated from Mariana Trench.</title>
        <authorList>
            <person name="Liang J."/>
            <person name="Zhang X.-H."/>
        </authorList>
    </citation>
    <scope>NUCLEOTIDE SEQUENCE</scope>
    <source>
        <strain evidence="9">LJC013</strain>
    </source>
</reference>
<dbReference type="PROSITE" id="PS00159">
    <property type="entry name" value="ALDOLASE_KDPG_KHG_1"/>
    <property type="match status" value="1"/>
</dbReference>
<dbReference type="CDD" id="cd00452">
    <property type="entry name" value="KDPG_aldolase"/>
    <property type="match status" value="1"/>
</dbReference>
<dbReference type="RefSeq" id="WP_255903025.1">
    <property type="nucleotide sequence ID" value="NZ_CP050471.1"/>
</dbReference>
<dbReference type="NCBIfam" id="TIGR01182">
    <property type="entry name" value="eda"/>
    <property type="match status" value="1"/>
</dbReference>
<keyword evidence="7" id="KW-0704">Schiff base</keyword>
<dbReference type="EMBL" id="CP050471">
    <property type="protein sequence ID" value="UTZ34416.1"/>
    <property type="molecule type" value="Genomic_DNA"/>
</dbReference>
<dbReference type="Proteomes" id="UP001059912">
    <property type="component" value="Chromosome 2"/>
</dbReference>
<evidence type="ECO:0000313" key="9">
    <source>
        <dbReference type="EMBL" id="UTZ34416.1"/>
    </source>
</evidence>
<organism evidence="9 10">
    <name type="scientific">Vibrio campbellii</name>
    <dbReference type="NCBI Taxonomy" id="680"/>
    <lineage>
        <taxon>Bacteria</taxon>
        <taxon>Pseudomonadati</taxon>
        <taxon>Pseudomonadota</taxon>
        <taxon>Gammaproteobacteria</taxon>
        <taxon>Vibrionales</taxon>
        <taxon>Vibrionaceae</taxon>
        <taxon>Vibrio</taxon>
    </lineage>
</organism>
<comment type="subunit">
    <text evidence="4">Homotrimer.</text>
</comment>